<accession>A0ABQ8STX0</accession>
<evidence type="ECO:0000313" key="3">
    <source>
        <dbReference type="Proteomes" id="UP001148838"/>
    </source>
</evidence>
<comment type="caution">
    <text evidence="2">The sequence shown here is derived from an EMBL/GenBank/DDBJ whole genome shotgun (WGS) entry which is preliminary data.</text>
</comment>
<dbReference type="Proteomes" id="UP001148838">
    <property type="component" value="Unassembled WGS sequence"/>
</dbReference>
<dbReference type="EMBL" id="JAJSOF020000021">
    <property type="protein sequence ID" value="KAJ4437438.1"/>
    <property type="molecule type" value="Genomic_DNA"/>
</dbReference>
<protein>
    <submittedName>
        <fullName evidence="2">Uncharacterized protein</fullName>
    </submittedName>
</protein>
<keyword evidence="3" id="KW-1185">Reference proteome</keyword>
<reference evidence="2 3" key="1">
    <citation type="journal article" date="2022" name="Allergy">
        <title>Genome assembly and annotation of Periplaneta americana reveal a comprehensive cockroach allergen profile.</title>
        <authorList>
            <person name="Wang L."/>
            <person name="Xiong Q."/>
            <person name="Saelim N."/>
            <person name="Wang L."/>
            <person name="Nong W."/>
            <person name="Wan A.T."/>
            <person name="Shi M."/>
            <person name="Liu X."/>
            <person name="Cao Q."/>
            <person name="Hui J.H.L."/>
            <person name="Sookrung N."/>
            <person name="Leung T.F."/>
            <person name="Tungtrongchitr A."/>
            <person name="Tsui S.K.W."/>
        </authorList>
    </citation>
    <scope>NUCLEOTIDE SEQUENCE [LARGE SCALE GENOMIC DNA]</scope>
    <source>
        <strain evidence="2">PWHHKU_190912</strain>
    </source>
</reference>
<sequence>MAGLCEGGNKSSGSLKAISIRPVTHSPERSVPIPPPSGEDVIPEEHELSEFSDYPSTSADLTYIPEHHTMSHLIRQAELNDLVRDLGLSMQHADLLGSRLQEWTLLAKDNKISVFRKRNDKLTSYFAMENSACACKNVNGLMDECRKNDIEPDQEEEKELVESLTEKKLLTERCTGSNGEREKNY</sequence>
<organism evidence="2 3">
    <name type="scientific">Periplaneta americana</name>
    <name type="common">American cockroach</name>
    <name type="synonym">Blatta americana</name>
    <dbReference type="NCBI Taxonomy" id="6978"/>
    <lineage>
        <taxon>Eukaryota</taxon>
        <taxon>Metazoa</taxon>
        <taxon>Ecdysozoa</taxon>
        <taxon>Arthropoda</taxon>
        <taxon>Hexapoda</taxon>
        <taxon>Insecta</taxon>
        <taxon>Pterygota</taxon>
        <taxon>Neoptera</taxon>
        <taxon>Polyneoptera</taxon>
        <taxon>Dictyoptera</taxon>
        <taxon>Blattodea</taxon>
        <taxon>Blattoidea</taxon>
        <taxon>Blattidae</taxon>
        <taxon>Blattinae</taxon>
        <taxon>Periplaneta</taxon>
    </lineage>
</organism>
<evidence type="ECO:0000313" key="2">
    <source>
        <dbReference type="EMBL" id="KAJ4437438.1"/>
    </source>
</evidence>
<feature type="region of interest" description="Disordered" evidence="1">
    <location>
        <begin position="1"/>
        <end position="37"/>
    </location>
</feature>
<gene>
    <name evidence="2" type="ORF">ANN_17582</name>
</gene>
<name>A0ABQ8STX0_PERAM</name>
<proteinExistence type="predicted"/>
<evidence type="ECO:0000256" key="1">
    <source>
        <dbReference type="SAM" id="MobiDB-lite"/>
    </source>
</evidence>